<organism evidence="1 2">
    <name type="scientific">Aspergillus puulaauensis</name>
    <dbReference type="NCBI Taxonomy" id="1220207"/>
    <lineage>
        <taxon>Eukaryota</taxon>
        <taxon>Fungi</taxon>
        <taxon>Dikarya</taxon>
        <taxon>Ascomycota</taxon>
        <taxon>Pezizomycotina</taxon>
        <taxon>Eurotiomycetes</taxon>
        <taxon>Eurotiomycetidae</taxon>
        <taxon>Eurotiales</taxon>
        <taxon>Aspergillaceae</taxon>
        <taxon>Aspergillus</taxon>
    </lineage>
</organism>
<dbReference type="KEGG" id="apuu:APUU_50095A"/>
<dbReference type="OrthoDB" id="3645574at2759"/>
<keyword evidence="2" id="KW-1185">Reference proteome</keyword>
<evidence type="ECO:0008006" key="3">
    <source>
        <dbReference type="Google" id="ProtNLM"/>
    </source>
</evidence>
<sequence>MTQRQEVLDGNPVSFAEALDRSDDILHKIDLPDKQRKFKDFLTDHKKEIEGLVKLHRNSRDADMLKSSGWTYGRHSVCIPVRVKSNPTTIHSIFRVPLPYRVGEERRPGNADEKVRCEVATYLWIRENCPEIPIPHLYGYGFQRGGSFVDHAEFEPNERSRWRTGQRFPRWFGRPPKLPFVERESPNQFGIAYMVVDEITKGNKLSDLLDAILDVPYRRKNFFDDLADIMLRLRSAPMDRIGSLTVREDTVSIANRPFTKHLAAWDSEGIPTIPREETFKTVESYIMALLECHDNAIRRQGNAIRHLADGQSQLSNILMMRALFNQFTDKRYRKGPFVLTLTNLTTHNIMVDRHGHITSLINLNWACSLPVEMLTPPYWLVDLAADDIDYANLIDDFLDSLRAREKVFPDYHHDSNAASLPAI</sequence>
<proteinExistence type="predicted"/>
<dbReference type="PANTHER" id="PTHR21310">
    <property type="entry name" value="AMINOGLYCOSIDE PHOSPHOTRANSFERASE-RELATED-RELATED"/>
    <property type="match status" value="1"/>
</dbReference>
<dbReference type="InterPro" id="IPR051678">
    <property type="entry name" value="AGP_Transferase"/>
</dbReference>
<protein>
    <recommendedName>
        <fullName evidence="3">Aminoglycoside phosphotransferase domain-containing protein</fullName>
    </recommendedName>
</protein>
<dbReference type="EMBL" id="AP024447">
    <property type="protein sequence ID" value="BCS25384.1"/>
    <property type="molecule type" value="Genomic_DNA"/>
</dbReference>
<accession>A0A7R7XQ68</accession>
<dbReference type="GeneID" id="64975389"/>
<gene>
    <name evidence="1" type="ORF">APUU_50095A</name>
</gene>
<reference evidence="1" key="2">
    <citation type="submission" date="2021-02" db="EMBL/GenBank/DDBJ databases">
        <title>Aspergillus puulaauensis MK2 genome sequence.</title>
        <authorList>
            <person name="Futagami T."/>
            <person name="Mori K."/>
            <person name="Kadooka C."/>
            <person name="Tanaka T."/>
        </authorList>
    </citation>
    <scope>NUCLEOTIDE SEQUENCE</scope>
    <source>
        <strain evidence="1">MK2</strain>
    </source>
</reference>
<dbReference type="RefSeq" id="XP_041557578.1">
    <property type="nucleotide sequence ID" value="XM_041705055.1"/>
</dbReference>
<reference evidence="1" key="1">
    <citation type="submission" date="2021-01" db="EMBL/GenBank/DDBJ databases">
        <authorList>
            <consortium name="Aspergillus puulaauensis MK2 genome sequencing consortium"/>
            <person name="Kazuki M."/>
            <person name="Futagami T."/>
        </authorList>
    </citation>
    <scope>NUCLEOTIDE SEQUENCE</scope>
    <source>
        <strain evidence="1">MK2</strain>
    </source>
</reference>
<dbReference type="AlphaFoldDB" id="A0A7R7XQ68"/>
<evidence type="ECO:0000313" key="2">
    <source>
        <dbReference type="Proteomes" id="UP000654913"/>
    </source>
</evidence>
<evidence type="ECO:0000313" key="1">
    <source>
        <dbReference type="EMBL" id="BCS25384.1"/>
    </source>
</evidence>
<dbReference type="Proteomes" id="UP000654913">
    <property type="component" value="Chromosome 5"/>
</dbReference>
<dbReference type="PANTHER" id="PTHR21310:SF37">
    <property type="entry name" value="AMINOGLYCOSIDE PHOSPHOTRANSFERASE DOMAIN-CONTAINING PROTEIN"/>
    <property type="match status" value="1"/>
</dbReference>
<name>A0A7R7XQ68_9EURO</name>